<accession>U5DKV8</accession>
<dbReference type="AlphaFoldDB" id="U5DKV8"/>
<evidence type="ECO:0000313" key="2">
    <source>
        <dbReference type="Proteomes" id="UP000016960"/>
    </source>
</evidence>
<dbReference type="InParanoid" id="U5DKV8"/>
<name>U5DKV8_9CHRO</name>
<keyword evidence="2" id="KW-1185">Reference proteome</keyword>
<dbReference type="EMBL" id="ASSJ01000053">
    <property type="protein sequence ID" value="ERN41194.1"/>
    <property type="molecule type" value="Genomic_DNA"/>
</dbReference>
<proteinExistence type="predicted"/>
<dbReference type="RefSeq" id="WP_022607398.1">
    <property type="nucleotide sequence ID" value="NZ_ASSJ01000053.1"/>
</dbReference>
<protein>
    <submittedName>
        <fullName evidence="1">Uncharacterized protein</fullName>
    </submittedName>
</protein>
<sequence length="119" mass="13187">MTDSNVCSYGFRLPPSFALYHELLSMQLLAVGGGSSSICAASAIAASKWWIGVAVSTLLQEPERLWRSYTYYNPLYTWIAALQGFVFIECPRRCPTSTPVTAVRLDSTRPEHQQISPAI</sequence>
<gene>
    <name evidence="1" type="ORF">KR51_00022580</name>
</gene>
<reference evidence="1 2" key="1">
    <citation type="submission" date="2013-05" db="EMBL/GenBank/DDBJ databases">
        <title>Draft genome sequence of Rubidibacter lacunae KORDI 51-2.</title>
        <authorList>
            <person name="Choi D.H."/>
            <person name="Noh J.H."/>
            <person name="Kwon K.-K."/>
            <person name="Lee J.-H."/>
            <person name="Ryu J.-Y."/>
        </authorList>
    </citation>
    <scope>NUCLEOTIDE SEQUENCE [LARGE SCALE GENOMIC DNA]</scope>
    <source>
        <strain evidence="1 2">KORDI 51-2</strain>
    </source>
</reference>
<organism evidence="1 2">
    <name type="scientific">Rubidibacter lacunae KORDI 51-2</name>
    <dbReference type="NCBI Taxonomy" id="582515"/>
    <lineage>
        <taxon>Bacteria</taxon>
        <taxon>Bacillati</taxon>
        <taxon>Cyanobacteriota</taxon>
        <taxon>Cyanophyceae</taxon>
        <taxon>Oscillatoriophycideae</taxon>
        <taxon>Chroococcales</taxon>
        <taxon>Aphanothecaceae</taxon>
        <taxon>Rubidibacter</taxon>
    </lineage>
</organism>
<comment type="caution">
    <text evidence="1">The sequence shown here is derived from an EMBL/GenBank/DDBJ whole genome shotgun (WGS) entry which is preliminary data.</text>
</comment>
<evidence type="ECO:0000313" key="1">
    <source>
        <dbReference type="EMBL" id="ERN41194.1"/>
    </source>
</evidence>
<dbReference type="Proteomes" id="UP000016960">
    <property type="component" value="Unassembled WGS sequence"/>
</dbReference>